<dbReference type="Gene3D" id="3.40.50.300">
    <property type="entry name" value="P-loop containing nucleotide triphosphate hydrolases"/>
    <property type="match status" value="1"/>
</dbReference>
<dbReference type="InterPro" id="IPR008271">
    <property type="entry name" value="Ser/Thr_kinase_AS"/>
</dbReference>
<dbReference type="InterPro" id="IPR003593">
    <property type="entry name" value="AAA+_ATPase"/>
</dbReference>
<evidence type="ECO:0000256" key="3">
    <source>
        <dbReference type="ARBA" id="ARBA00023015"/>
    </source>
</evidence>
<organism evidence="9 10">
    <name type="scientific">Sorangium cellulosum</name>
    <name type="common">Polyangium cellulosum</name>
    <dbReference type="NCBI Taxonomy" id="56"/>
    <lineage>
        <taxon>Bacteria</taxon>
        <taxon>Pseudomonadati</taxon>
        <taxon>Myxococcota</taxon>
        <taxon>Polyangia</taxon>
        <taxon>Polyangiales</taxon>
        <taxon>Polyangiaceae</taxon>
        <taxon>Sorangium</taxon>
    </lineage>
</organism>
<gene>
    <name evidence="9" type="ORF">SOCE26_033360</name>
</gene>
<keyword evidence="9" id="KW-0808">Transferase</keyword>
<keyword evidence="1" id="KW-0547">Nucleotide-binding</keyword>
<dbReference type="RefSeq" id="WP_104980690.1">
    <property type="nucleotide sequence ID" value="NZ_CP012673.1"/>
</dbReference>
<feature type="region of interest" description="Disordered" evidence="6">
    <location>
        <begin position="372"/>
        <end position="393"/>
    </location>
</feature>
<dbReference type="Gene3D" id="1.10.10.60">
    <property type="entry name" value="Homeodomain-like"/>
    <property type="match status" value="1"/>
</dbReference>
<dbReference type="Gene3D" id="1.25.40.10">
    <property type="entry name" value="Tetratricopeptide repeat domain"/>
    <property type="match status" value="1"/>
</dbReference>
<dbReference type="PRINTS" id="PR01590">
    <property type="entry name" value="HTHFIS"/>
</dbReference>
<dbReference type="InterPro" id="IPR029016">
    <property type="entry name" value="GAF-like_dom_sf"/>
</dbReference>
<evidence type="ECO:0000313" key="10">
    <source>
        <dbReference type="Proteomes" id="UP000238348"/>
    </source>
</evidence>
<dbReference type="SMART" id="SM00065">
    <property type="entry name" value="GAF"/>
    <property type="match status" value="1"/>
</dbReference>
<dbReference type="GO" id="GO:0006355">
    <property type="term" value="P:regulation of DNA-templated transcription"/>
    <property type="evidence" value="ECO:0007669"/>
    <property type="project" value="InterPro"/>
</dbReference>
<accession>A0A2L0ERI1</accession>
<evidence type="ECO:0000256" key="4">
    <source>
        <dbReference type="ARBA" id="ARBA00023125"/>
    </source>
</evidence>
<dbReference type="PROSITE" id="PS00108">
    <property type="entry name" value="PROTEIN_KINASE_ST"/>
    <property type="match status" value="1"/>
</dbReference>
<dbReference type="GO" id="GO:0043565">
    <property type="term" value="F:sequence-specific DNA binding"/>
    <property type="evidence" value="ECO:0007669"/>
    <property type="project" value="InterPro"/>
</dbReference>
<dbReference type="SUPFAM" id="SSF52540">
    <property type="entry name" value="P-loop containing nucleoside triphosphate hydrolases"/>
    <property type="match status" value="1"/>
</dbReference>
<dbReference type="EC" id="2.7.11.1" evidence="9"/>
<keyword evidence="3" id="KW-0805">Transcription regulation</keyword>
<dbReference type="Gene3D" id="1.10.510.10">
    <property type="entry name" value="Transferase(Phosphotransferase) domain 1"/>
    <property type="match status" value="1"/>
</dbReference>
<feature type="region of interest" description="Disordered" evidence="6">
    <location>
        <begin position="875"/>
        <end position="898"/>
    </location>
</feature>
<dbReference type="InterPro" id="IPR011990">
    <property type="entry name" value="TPR-like_helical_dom_sf"/>
</dbReference>
<dbReference type="InterPro" id="IPR002197">
    <property type="entry name" value="HTH_Fis"/>
</dbReference>
<keyword evidence="9" id="KW-0418">Kinase</keyword>
<protein>
    <submittedName>
        <fullName evidence="9">Protein kinase</fullName>
        <ecNumber evidence="9">2.7.11.1</ecNumber>
    </submittedName>
</protein>
<dbReference type="InterPro" id="IPR025944">
    <property type="entry name" value="Sigma_54_int_dom_CS"/>
</dbReference>
<dbReference type="PANTHER" id="PTHR32071">
    <property type="entry name" value="TRANSCRIPTIONAL REGULATORY PROTEIN"/>
    <property type="match status" value="1"/>
</dbReference>
<dbReference type="PROSITE" id="PS50045">
    <property type="entry name" value="SIGMA54_INTERACT_4"/>
    <property type="match status" value="1"/>
</dbReference>
<dbReference type="SUPFAM" id="SSF56112">
    <property type="entry name" value="Protein kinase-like (PK-like)"/>
    <property type="match status" value="1"/>
</dbReference>
<dbReference type="InterPro" id="IPR009057">
    <property type="entry name" value="Homeodomain-like_sf"/>
</dbReference>
<dbReference type="Pfam" id="PF00158">
    <property type="entry name" value="Sigma54_activat"/>
    <property type="match status" value="1"/>
</dbReference>
<dbReference type="Gene3D" id="3.30.200.20">
    <property type="entry name" value="Phosphorylase Kinase, domain 1"/>
    <property type="match status" value="1"/>
</dbReference>
<feature type="compositionally biased region" description="Low complexity" evidence="6">
    <location>
        <begin position="372"/>
        <end position="385"/>
    </location>
</feature>
<evidence type="ECO:0000313" key="9">
    <source>
        <dbReference type="EMBL" id="AUX41911.1"/>
    </source>
</evidence>
<feature type="domain" description="Protein kinase" evidence="7">
    <location>
        <begin position="15"/>
        <end position="290"/>
    </location>
</feature>
<evidence type="ECO:0000256" key="5">
    <source>
        <dbReference type="ARBA" id="ARBA00023163"/>
    </source>
</evidence>
<dbReference type="PROSITE" id="PS50011">
    <property type="entry name" value="PROTEIN_KINASE_DOM"/>
    <property type="match status" value="1"/>
</dbReference>
<dbReference type="Gene3D" id="3.30.450.40">
    <property type="match status" value="1"/>
</dbReference>
<dbReference type="InterPro" id="IPR025662">
    <property type="entry name" value="Sigma_54_int_dom_ATP-bd_1"/>
</dbReference>
<dbReference type="EMBL" id="CP012673">
    <property type="protein sequence ID" value="AUX41911.1"/>
    <property type="molecule type" value="Genomic_DNA"/>
</dbReference>
<dbReference type="SMART" id="SM00220">
    <property type="entry name" value="S_TKc"/>
    <property type="match status" value="1"/>
</dbReference>
<dbReference type="Pfam" id="PF13185">
    <property type="entry name" value="GAF_2"/>
    <property type="match status" value="1"/>
</dbReference>
<dbReference type="SMART" id="SM00382">
    <property type="entry name" value="AAA"/>
    <property type="match status" value="1"/>
</dbReference>
<dbReference type="SUPFAM" id="SSF55781">
    <property type="entry name" value="GAF domain-like"/>
    <property type="match status" value="1"/>
</dbReference>
<feature type="domain" description="Sigma-54 factor interaction" evidence="8">
    <location>
        <begin position="1210"/>
        <end position="1435"/>
    </location>
</feature>
<dbReference type="CDD" id="cd00009">
    <property type="entry name" value="AAA"/>
    <property type="match status" value="1"/>
</dbReference>
<dbReference type="SUPFAM" id="SSF46689">
    <property type="entry name" value="Homeodomain-like"/>
    <property type="match status" value="1"/>
</dbReference>
<dbReference type="InterPro" id="IPR027417">
    <property type="entry name" value="P-loop_NTPase"/>
</dbReference>
<dbReference type="FunFam" id="3.40.50.300:FF:000006">
    <property type="entry name" value="DNA-binding transcriptional regulator NtrC"/>
    <property type="match status" value="1"/>
</dbReference>
<evidence type="ECO:0000259" key="7">
    <source>
        <dbReference type="PROSITE" id="PS50011"/>
    </source>
</evidence>
<dbReference type="GO" id="GO:0004674">
    <property type="term" value="F:protein serine/threonine kinase activity"/>
    <property type="evidence" value="ECO:0007669"/>
    <property type="project" value="UniProtKB-EC"/>
</dbReference>
<dbReference type="Proteomes" id="UP000238348">
    <property type="component" value="Chromosome"/>
</dbReference>
<dbReference type="SUPFAM" id="SSF48452">
    <property type="entry name" value="TPR-like"/>
    <property type="match status" value="1"/>
</dbReference>
<feature type="region of interest" description="Disordered" evidence="6">
    <location>
        <begin position="468"/>
        <end position="487"/>
    </location>
</feature>
<feature type="compositionally biased region" description="Low complexity" evidence="6">
    <location>
        <begin position="881"/>
        <end position="898"/>
    </location>
</feature>
<dbReference type="OrthoDB" id="9802322at2"/>
<evidence type="ECO:0000256" key="2">
    <source>
        <dbReference type="ARBA" id="ARBA00022840"/>
    </source>
</evidence>
<evidence type="ECO:0000256" key="6">
    <source>
        <dbReference type="SAM" id="MobiDB-lite"/>
    </source>
</evidence>
<evidence type="ECO:0000256" key="1">
    <source>
        <dbReference type="ARBA" id="ARBA00022741"/>
    </source>
</evidence>
<dbReference type="InterPro" id="IPR000719">
    <property type="entry name" value="Prot_kinase_dom"/>
</dbReference>
<sequence length="1513" mass="157695">MIEASILAPRLAERFRLLELAGSGGSGEVWRAVDQEQGGVVALKLERRGPASRAGADDEQRAAARRALAREAMHAALALSPRLPELVDVGWLAARAGGARGEGAPGEERRAFVAMRWVEGRSVAEAARALPAGEGAAFALAVARDAGEALGDLHGIGLAHGDLKPENLILTPEGRIGVIDLGLAGSIHQRSVEGATLRYLARRDVELGDARSRDLLALGTLLAELAYPGVAAAEDPIGAARAALAAESAVVAAESAAGAPLAALCRALLSPCPTARPSAAWVTESARAALAGAPQLDAAAAEGPLGRARRGPGAAGAERDRQDRDARRVRAAYLRLRRDELEAALGVLDGVASWLADAFAVVQRARALAGAEPRASGGAARAGSPQDDGRRLGRLDPDRVARWLTALVGTSAAAWPMGAIAAAPEPALADALVALARQIPPRAWTFADVEAAVLRDVPRRRAAAWTAWAPGGAGDGAPGQREPPADGARGIGAAEAAELALAIARVPPDPLAIEAIEQRDDAPASLVVAAANALRLHGDLGRARSQVLRACVRDAREAAALSAEVLRRAGDRALAEERARTAIEAGADPDGRARAVLARIAIDAGALDAAEALAGEAVTAPLCEVRALIAALRGDTARALAEAARGEALAGSVEDLARTAAVRGYAWHASDPERAHASFSAAVDYAVRAGAVVEEATYRTGQAAAAVDLGDLDGAIATSTRAALLWEHLGRPAQAARALLACAAAYATAGLAHEARRIAEDAASRARDAGDTKAEAYALWAIADVAAARGGDGEDGGERAEDGTRAAAARAAALLAGGSVEDELRAAARVLRHGAGELAGARVEELDQLASRPELAAAARLDWWGARAARALAAEGGGAAPGEPGAPDGAADQAPQPGGNERVLAALAALAGVRAPIASRGPALAAAHALAVRAGRTDVAHRLLAALAESARELCRRNADAGSAGASAASPRAPELAGAVRSLPWVARARALPEGGMRPEQARDLEALVAALGERERLAPLLDRVVDALVLWTGVERGLLLLRAPSGRLVPRAARNLARSHLVAEQLELSETLARRALEAREPVVAFDAAGELPSVHRSVHALKLRSVLAVPLIARGEALGVVYLDDRVRRGAFGAQELRWARAIASVAALAIADAHAQVRLRRAARRAERATARLAEELARREAELDAAALELAKARGGRDTRYRYDAIIGESEPVHAMLRLVDRVTAADVPVLISGESGSGKELVARAIHQNGPRAERPFVSENCGAIPEGLLESALFGHVRGAFTGADRPRAGLFEVADRGTLFLDEIGEMSLAMQTKLLRVLEDGLVRPVGSERARKVDVRVIAATHRDLESLVRARAFREDLLYRLNIITIRVPPLRERATDVPLIVQHLVAKHGRGPIRVTRGAMERLSAHGWPGNVRQLENEIRRAIVLCDGTIDREHLSPEVAHGGGASPRELGLNVRARIDALETELVRDALERTRGNQTQAAKLLGLSRFGLQKMIKRLAIAP</sequence>
<dbReference type="GO" id="GO:0005524">
    <property type="term" value="F:ATP binding"/>
    <property type="evidence" value="ECO:0007669"/>
    <property type="project" value="UniProtKB-KW"/>
</dbReference>
<dbReference type="PROSITE" id="PS00675">
    <property type="entry name" value="SIGMA54_INTERACT_1"/>
    <property type="match status" value="1"/>
</dbReference>
<dbReference type="InterPro" id="IPR003018">
    <property type="entry name" value="GAF"/>
</dbReference>
<feature type="compositionally biased region" description="Low complexity" evidence="6">
    <location>
        <begin position="301"/>
        <end position="316"/>
    </location>
</feature>
<name>A0A2L0ERI1_SORCE</name>
<dbReference type="PROSITE" id="PS00688">
    <property type="entry name" value="SIGMA54_INTERACT_3"/>
    <property type="match status" value="1"/>
</dbReference>
<dbReference type="Pfam" id="PF02954">
    <property type="entry name" value="HTH_8"/>
    <property type="match status" value="1"/>
</dbReference>
<keyword evidence="4" id="KW-0238">DNA-binding</keyword>
<dbReference type="Pfam" id="PF00069">
    <property type="entry name" value="Pkinase"/>
    <property type="match status" value="1"/>
</dbReference>
<proteinExistence type="predicted"/>
<dbReference type="Gene3D" id="1.10.8.60">
    <property type="match status" value="1"/>
</dbReference>
<evidence type="ECO:0000259" key="8">
    <source>
        <dbReference type="PROSITE" id="PS50045"/>
    </source>
</evidence>
<keyword evidence="5" id="KW-0804">Transcription</keyword>
<keyword evidence="2" id="KW-0067">ATP-binding</keyword>
<dbReference type="InterPro" id="IPR058031">
    <property type="entry name" value="AAA_lid_NorR"/>
</dbReference>
<feature type="region of interest" description="Disordered" evidence="6">
    <location>
        <begin position="301"/>
        <end position="323"/>
    </location>
</feature>
<reference evidence="9 10" key="1">
    <citation type="submission" date="2015-09" db="EMBL/GenBank/DDBJ databases">
        <title>Sorangium comparison.</title>
        <authorList>
            <person name="Zaburannyi N."/>
            <person name="Bunk B."/>
            <person name="Overmann J."/>
            <person name="Mueller R."/>
        </authorList>
    </citation>
    <scope>NUCLEOTIDE SEQUENCE [LARGE SCALE GENOMIC DNA]</scope>
    <source>
        <strain evidence="9 10">So ce26</strain>
    </source>
</reference>
<dbReference type="InterPro" id="IPR011009">
    <property type="entry name" value="Kinase-like_dom_sf"/>
</dbReference>
<dbReference type="Pfam" id="PF25601">
    <property type="entry name" value="AAA_lid_14"/>
    <property type="match status" value="1"/>
</dbReference>
<dbReference type="InterPro" id="IPR002078">
    <property type="entry name" value="Sigma_54_int"/>
</dbReference>